<dbReference type="Proteomes" id="UP000662572">
    <property type="component" value="Unassembled WGS sequence"/>
</dbReference>
<evidence type="ECO:0000313" key="1">
    <source>
        <dbReference type="EMBL" id="GGZ44856.1"/>
    </source>
</evidence>
<organism evidence="1 2">
    <name type="scientific">Asticcacaulis endophyticus</name>
    <dbReference type="NCBI Taxonomy" id="1395890"/>
    <lineage>
        <taxon>Bacteria</taxon>
        <taxon>Pseudomonadati</taxon>
        <taxon>Pseudomonadota</taxon>
        <taxon>Alphaproteobacteria</taxon>
        <taxon>Caulobacterales</taxon>
        <taxon>Caulobacteraceae</taxon>
        <taxon>Asticcacaulis</taxon>
    </lineage>
</organism>
<proteinExistence type="predicted"/>
<reference evidence="1" key="1">
    <citation type="journal article" date="2014" name="Int. J. Syst. Evol. Microbiol.">
        <title>Complete genome sequence of Corynebacterium casei LMG S-19264T (=DSM 44701T), isolated from a smear-ripened cheese.</title>
        <authorList>
            <consortium name="US DOE Joint Genome Institute (JGI-PGF)"/>
            <person name="Walter F."/>
            <person name="Albersmeier A."/>
            <person name="Kalinowski J."/>
            <person name="Ruckert C."/>
        </authorList>
    </citation>
    <scope>NUCLEOTIDE SEQUENCE</scope>
    <source>
        <strain evidence="1">KCTC 32296</strain>
    </source>
</reference>
<dbReference type="AlphaFoldDB" id="A0A918QES3"/>
<sequence length="72" mass="8220">MRAYEGQVAEMPSIEAVQWLMPLRHSKHLDKVSAWPAINIISYIPVAFEGEILPAHKVKMSITRIFVGLFKQ</sequence>
<evidence type="ECO:0000313" key="2">
    <source>
        <dbReference type="Proteomes" id="UP000662572"/>
    </source>
</evidence>
<dbReference type="EMBL" id="BMZB01000008">
    <property type="protein sequence ID" value="GGZ44856.1"/>
    <property type="molecule type" value="Genomic_DNA"/>
</dbReference>
<reference evidence="1" key="2">
    <citation type="submission" date="2020-09" db="EMBL/GenBank/DDBJ databases">
        <authorList>
            <person name="Sun Q."/>
            <person name="Kim S."/>
        </authorList>
    </citation>
    <scope>NUCLEOTIDE SEQUENCE</scope>
    <source>
        <strain evidence="1">KCTC 32296</strain>
    </source>
</reference>
<name>A0A918QES3_9CAUL</name>
<gene>
    <name evidence="1" type="ORF">GCM10011273_34440</name>
</gene>
<accession>A0A918QES3</accession>
<keyword evidence="2" id="KW-1185">Reference proteome</keyword>
<protein>
    <submittedName>
        <fullName evidence="1">Uncharacterized protein</fullName>
    </submittedName>
</protein>
<comment type="caution">
    <text evidence="1">The sequence shown here is derived from an EMBL/GenBank/DDBJ whole genome shotgun (WGS) entry which is preliminary data.</text>
</comment>